<proteinExistence type="predicted"/>
<dbReference type="AlphaFoldDB" id="A0A3S0X3H1"/>
<dbReference type="InterPro" id="IPR045584">
    <property type="entry name" value="Pilin-like"/>
</dbReference>
<keyword evidence="2" id="KW-0812">Transmembrane</keyword>
<dbReference type="RefSeq" id="WP_126954684.1">
    <property type="nucleotide sequence ID" value="NZ_RZGR01000027.1"/>
</dbReference>
<accession>A0A3S0X3H1</accession>
<dbReference type="Proteomes" id="UP000288012">
    <property type="component" value="Unassembled WGS sequence"/>
</dbReference>
<dbReference type="GO" id="GO:0015627">
    <property type="term" value="C:type II protein secretion system complex"/>
    <property type="evidence" value="ECO:0007669"/>
    <property type="project" value="InterPro"/>
</dbReference>
<feature type="transmembrane region" description="Helical" evidence="2">
    <location>
        <begin position="20"/>
        <end position="43"/>
    </location>
</feature>
<dbReference type="OrthoDB" id="5296638at2"/>
<evidence type="ECO:0000256" key="1">
    <source>
        <dbReference type="ARBA" id="ARBA00022481"/>
    </source>
</evidence>
<dbReference type="Gene3D" id="3.30.700.10">
    <property type="entry name" value="Glycoprotein, Type 4 Pilin"/>
    <property type="match status" value="1"/>
</dbReference>
<gene>
    <name evidence="3" type="ORF">EKM59_08680</name>
</gene>
<keyword evidence="2" id="KW-1133">Transmembrane helix</keyword>
<dbReference type="GO" id="GO:0015628">
    <property type="term" value="P:protein secretion by the type II secretion system"/>
    <property type="evidence" value="ECO:0007669"/>
    <property type="project" value="InterPro"/>
</dbReference>
<comment type="caution">
    <text evidence="3">The sequence shown here is derived from an EMBL/GenBank/DDBJ whole genome shotgun (WGS) entry which is preliminary data.</text>
</comment>
<keyword evidence="1" id="KW-0488">Methylation</keyword>
<keyword evidence="4" id="KW-1185">Reference proteome</keyword>
<dbReference type="EMBL" id="RZGR01000027">
    <property type="protein sequence ID" value="RUQ84440.1"/>
    <property type="molecule type" value="Genomic_DNA"/>
</dbReference>
<organism evidence="3 4">
    <name type="scientific">Legionella septentrionalis</name>
    <dbReference type="NCBI Taxonomy" id="2498109"/>
    <lineage>
        <taxon>Bacteria</taxon>
        <taxon>Pseudomonadati</taxon>
        <taxon>Pseudomonadota</taxon>
        <taxon>Gammaproteobacteria</taxon>
        <taxon>Legionellales</taxon>
        <taxon>Legionellaceae</taxon>
        <taxon>Legionella</taxon>
    </lineage>
</organism>
<dbReference type="SUPFAM" id="SSF54523">
    <property type="entry name" value="Pili subunits"/>
    <property type="match status" value="1"/>
</dbReference>
<reference evidence="3 4" key="1">
    <citation type="submission" date="2018-12" db="EMBL/GenBank/DDBJ databases">
        <title>Legionella sp,whole genome shotgun sequence.</title>
        <authorList>
            <person name="Wu H."/>
        </authorList>
    </citation>
    <scope>NUCLEOTIDE SEQUENCE [LARGE SCALE GENOMIC DNA]</scope>
    <source>
        <strain evidence="4">km714</strain>
    </source>
</reference>
<dbReference type="InterPro" id="IPR000983">
    <property type="entry name" value="Bac_GSPG_pilin"/>
</dbReference>
<dbReference type="PRINTS" id="PR00813">
    <property type="entry name" value="BCTERIALGSPG"/>
</dbReference>
<keyword evidence="2" id="KW-0472">Membrane</keyword>
<evidence type="ECO:0000313" key="3">
    <source>
        <dbReference type="EMBL" id="RUQ84440.1"/>
    </source>
</evidence>
<name>A0A3S0X3H1_9GAMM</name>
<sequence length="166" mass="18773">MKIYSKDSQTVFIPQSGLGFTLFEILLVFALVATLALIVTPIYQQSSYRTKIDRTIADIKEIETAIENYYVDNGYKYPASLTEINMNNKLDPWGHPYQYLNIASLPDKGNNPKTRKDKNLYPLNSDYDLYSMGEDGKTDLSLTSEVSEDDVIRANNGSYVGLGENY</sequence>
<evidence type="ECO:0000313" key="4">
    <source>
        <dbReference type="Proteomes" id="UP000288012"/>
    </source>
</evidence>
<protein>
    <submittedName>
        <fullName evidence="3">Prepilin-type cleavage/methylation domain-containing protein</fullName>
    </submittedName>
</protein>
<evidence type="ECO:0000256" key="2">
    <source>
        <dbReference type="SAM" id="Phobius"/>
    </source>
</evidence>